<sequence length="50" mass="5290">MLNRLYGVLLLTLLVLALFSSCDDNKAQAVAIPEATTTVAAESTILPNTI</sequence>
<dbReference type="EMBL" id="QEKI01000016">
    <property type="protein sequence ID" value="PVY38512.1"/>
    <property type="molecule type" value="Genomic_DNA"/>
</dbReference>
<reference evidence="1 2" key="1">
    <citation type="submission" date="2018-04" db="EMBL/GenBank/DDBJ databases">
        <title>Genomic Encyclopedia of Type Strains, Phase IV (KMG-IV): sequencing the most valuable type-strain genomes for metagenomic binning, comparative biology and taxonomic classification.</title>
        <authorList>
            <person name="Goeker M."/>
        </authorList>
    </citation>
    <scope>NUCLEOTIDE SEQUENCE [LARGE SCALE GENOMIC DNA]</scope>
    <source>
        <strain evidence="1 2">DSM 100231</strain>
    </source>
</reference>
<keyword evidence="2" id="KW-1185">Reference proteome</keyword>
<dbReference type="AlphaFoldDB" id="A0A2U1AQ22"/>
<evidence type="ECO:0000313" key="2">
    <source>
        <dbReference type="Proteomes" id="UP000245466"/>
    </source>
</evidence>
<proteinExistence type="predicted"/>
<gene>
    <name evidence="1" type="ORF">C8E01_11637</name>
</gene>
<dbReference type="Proteomes" id="UP000245466">
    <property type="component" value="Unassembled WGS sequence"/>
</dbReference>
<organism evidence="1 2">
    <name type="scientific">Pontibacter virosus</name>
    <dbReference type="NCBI Taxonomy" id="1765052"/>
    <lineage>
        <taxon>Bacteria</taxon>
        <taxon>Pseudomonadati</taxon>
        <taxon>Bacteroidota</taxon>
        <taxon>Cytophagia</taxon>
        <taxon>Cytophagales</taxon>
        <taxon>Hymenobacteraceae</taxon>
        <taxon>Pontibacter</taxon>
    </lineage>
</organism>
<protein>
    <submittedName>
        <fullName evidence="1">Uncharacterized protein</fullName>
    </submittedName>
</protein>
<comment type="caution">
    <text evidence="1">The sequence shown here is derived from an EMBL/GenBank/DDBJ whole genome shotgun (WGS) entry which is preliminary data.</text>
</comment>
<dbReference type="PROSITE" id="PS51257">
    <property type="entry name" value="PROKAR_LIPOPROTEIN"/>
    <property type="match status" value="1"/>
</dbReference>
<name>A0A2U1AQ22_9BACT</name>
<accession>A0A2U1AQ22</accession>
<dbReference type="RefSeq" id="WP_165820683.1">
    <property type="nucleotide sequence ID" value="NZ_QEKI01000016.1"/>
</dbReference>
<evidence type="ECO:0000313" key="1">
    <source>
        <dbReference type="EMBL" id="PVY38512.1"/>
    </source>
</evidence>